<dbReference type="SUPFAM" id="SSF55729">
    <property type="entry name" value="Acyl-CoA N-acyltransferases (Nat)"/>
    <property type="match status" value="1"/>
</dbReference>
<protein>
    <submittedName>
        <fullName evidence="2">GNAT family N-acetyltransferase</fullName>
    </submittedName>
</protein>
<evidence type="ECO:0000259" key="1">
    <source>
        <dbReference type="PROSITE" id="PS51186"/>
    </source>
</evidence>
<dbReference type="InterPro" id="IPR000182">
    <property type="entry name" value="GNAT_dom"/>
</dbReference>
<proteinExistence type="predicted"/>
<dbReference type="Proteomes" id="UP000216024">
    <property type="component" value="Unassembled WGS sequence"/>
</dbReference>
<gene>
    <name evidence="2" type="ORF">CCE28_05400</name>
</gene>
<name>A0A267ML66_9FIRM</name>
<keyword evidence="2" id="KW-0808">Transferase</keyword>
<dbReference type="InterPro" id="IPR052564">
    <property type="entry name" value="N-acetyltrans/Recomb-assoc"/>
</dbReference>
<dbReference type="CDD" id="cd04301">
    <property type="entry name" value="NAT_SF"/>
    <property type="match status" value="1"/>
</dbReference>
<dbReference type="Gene3D" id="3.40.630.30">
    <property type="match status" value="1"/>
</dbReference>
<evidence type="ECO:0000313" key="2">
    <source>
        <dbReference type="EMBL" id="PAB60331.1"/>
    </source>
</evidence>
<dbReference type="PANTHER" id="PTHR43451:SF1">
    <property type="entry name" value="ACETYLTRANSFERASE"/>
    <property type="match status" value="1"/>
</dbReference>
<dbReference type="AlphaFoldDB" id="A0A267ML66"/>
<comment type="caution">
    <text evidence="2">The sequence shown here is derived from an EMBL/GenBank/DDBJ whole genome shotgun (WGS) entry which is preliminary data.</text>
</comment>
<dbReference type="Pfam" id="PF13673">
    <property type="entry name" value="Acetyltransf_10"/>
    <property type="match status" value="1"/>
</dbReference>
<evidence type="ECO:0000313" key="3">
    <source>
        <dbReference type="Proteomes" id="UP000216024"/>
    </source>
</evidence>
<organism evidence="2 3">
    <name type="scientific">Anaeromicrobium sediminis</name>
    <dbReference type="NCBI Taxonomy" id="1478221"/>
    <lineage>
        <taxon>Bacteria</taxon>
        <taxon>Bacillati</taxon>
        <taxon>Bacillota</taxon>
        <taxon>Clostridia</taxon>
        <taxon>Peptostreptococcales</taxon>
        <taxon>Thermotaleaceae</taxon>
        <taxon>Anaeromicrobium</taxon>
    </lineage>
</organism>
<dbReference type="OrthoDB" id="88131at2"/>
<sequence>MMFIIANKSNNDEIHKIVHTTINEIYSKYYPEEVVQFFLDYHSRNNITKALREECILLIEKEGRIIGTGSLLKNEIKRMFILPEYQGNGYGSLLLEELERRAKKEGYDTVVLDSSLAAYSLYEKKGYIPIKYNKIVTPNGQLLCYNEMIKTFANEEHLIDYNNRVFKSISNSDNGEVSGSTIFKYKQENNIIWAEYSGGQITRGYLIGTSDKEGKLDFSYQHVNIENQIRTGECKSTPEILSDGRIKLLEEWEWTSGQKSKGSSVLEEVNLKEKL</sequence>
<dbReference type="PROSITE" id="PS51186">
    <property type="entry name" value="GNAT"/>
    <property type="match status" value="1"/>
</dbReference>
<dbReference type="GO" id="GO:0016747">
    <property type="term" value="F:acyltransferase activity, transferring groups other than amino-acyl groups"/>
    <property type="evidence" value="ECO:0007669"/>
    <property type="project" value="InterPro"/>
</dbReference>
<dbReference type="PANTHER" id="PTHR43451">
    <property type="entry name" value="ACETYLTRANSFERASE (GNAT) FAMILY PROTEIN"/>
    <property type="match status" value="1"/>
</dbReference>
<dbReference type="EMBL" id="NIBG01000003">
    <property type="protein sequence ID" value="PAB60331.1"/>
    <property type="molecule type" value="Genomic_DNA"/>
</dbReference>
<feature type="domain" description="N-acetyltransferase" evidence="1">
    <location>
        <begin position="9"/>
        <end position="153"/>
    </location>
</feature>
<keyword evidence="3" id="KW-1185">Reference proteome</keyword>
<accession>A0A267ML66</accession>
<reference evidence="2 3" key="1">
    <citation type="submission" date="2017-06" db="EMBL/GenBank/DDBJ databases">
        <title>Draft genome sequence of anaerobic fermentative bacterium Anaeromicrobium sediminis DY2726D isolated from West Pacific Ocean sediments.</title>
        <authorList>
            <person name="Zeng X."/>
        </authorList>
    </citation>
    <scope>NUCLEOTIDE SEQUENCE [LARGE SCALE GENOMIC DNA]</scope>
    <source>
        <strain evidence="2 3">DY2726D</strain>
    </source>
</reference>
<dbReference type="InterPro" id="IPR058595">
    <property type="entry name" value="Avidin-like"/>
</dbReference>
<dbReference type="Pfam" id="PF26421">
    <property type="entry name" value="Avidin_like"/>
    <property type="match status" value="1"/>
</dbReference>
<dbReference type="InterPro" id="IPR016181">
    <property type="entry name" value="Acyl_CoA_acyltransferase"/>
</dbReference>